<protein>
    <submittedName>
        <fullName evidence="2">Organic hydroperoxide resistance protein</fullName>
    </submittedName>
</protein>
<dbReference type="InterPro" id="IPR036102">
    <property type="entry name" value="OsmC/Ohrsf"/>
</dbReference>
<sequence length="136" mass="13975">MDALYTAAATANGRDGRAVSSDGRLDLALAMPPALGGSGAGTNPEQLFAAGYAACFASAMAQVGRGLKIDTAEVSVTAEVSLGKDDTGFGLAVVMRVELPDALAGERGRELVEATHRFCPYSKATRGNIDVELVIE</sequence>
<dbReference type="RefSeq" id="WP_030280988.1">
    <property type="nucleotide sequence ID" value="NZ_JBEZVI010000030.1"/>
</dbReference>
<dbReference type="InterPro" id="IPR003718">
    <property type="entry name" value="OsmC/Ohr_fam"/>
</dbReference>
<gene>
    <name evidence="2" type="ORF">AB0E61_27335</name>
</gene>
<dbReference type="NCBIfam" id="TIGR03561">
    <property type="entry name" value="organ_hyd_perox"/>
    <property type="match status" value="1"/>
</dbReference>
<dbReference type="Gene3D" id="2.20.25.10">
    <property type="match status" value="1"/>
</dbReference>
<comment type="similarity">
    <text evidence="1">Belongs to the OsmC/Ohr family.</text>
</comment>
<evidence type="ECO:0000313" key="2">
    <source>
        <dbReference type="EMBL" id="MEU3713798.1"/>
    </source>
</evidence>
<evidence type="ECO:0000313" key="3">
    <source>
        <dbReference type="Proteomes" id="UP001550853"/>
    </source>
</evidence>
<comment type="caution">
    <text evidence="2">The sequence shown here is derived from an EMBL/GenBank/DDBJ whole genome shotgun (WGS) entry which is preliminary data.</text>
</comment>
<evidence type="ECO:0000256" key="1">
    <source>
        <dbReference type="ARBA" id="ARBA00007378"/>
    </source>
</evidence>
<organism evidence="2 3">
    <name type="scientific">Streptomyces catenulae</name>
    <dbReference type="NCBI Taxonomy" id="66875"/>
    <lineage>
        <taxon>Bacteria</taxon>
        <taxon>Bacillati</taxon>
        <taxon>Actinomycetota</taxon>
        <taxon>Actinomycetes</taxon>
        <taxon>Kitasatosporales</taxon>
        <taxon>Streptomycetaceae</taxon>
        <taxon>Streptomyces</taxon>
    </lineage>
</organism>
<dbReference type="Proteomes" id="UP001550853">
    <property type="component" value="Unassembled WGS sequence"/>
</dbReference>
<name>A0ABV2Z713_9ACTN</name>
<dbReference type="Pfam" id="PF02566">
    <property type="entry name" value="OsmC"/>
    <property type="match status" value="1"/>
</dbReference>
<keyword evidence="3" id="KW-1185">Reference proteome</keyword>
<proteinExistence type="inferred from homology"/>
<reference evidence="2 3" key="1">
    <citation type="submission" date="2024-06" db="EMBL/GenBank/DDBJ databases">
        <title>The Natural Products Discovery Center: Release of the First 8490 Sequenced Strains for Exploring Actinobacteria Biosynthetic Diversity.</title>
        <authorList>
            <person name="Kalkreuter E."/>
            <person name="Kautsar S.A."/>
            <person name="Yang D."/>
            <person name="Bader C.D."/>
            <person name="Teijaro C.N."/>
            <person name="Fluegel L."/>
            <person name="Davis C.M."/>
            <person name="Simpson J.R."/>
            <person name="Lauterbach L."/>
            <person name="Steele A.D."/>
            <person name="Gui C."/>
            <person name="Meng S."/>
            <person name="Li G."/>
            <person name="Viehrig K."/>
            <person name="Ye F."/>
            <person name="Su P."/>
            <person name="Kiefer A.F."/>
            <person name="Nichols A."/>
            <person name="Cepeda A.J."/>
            <person name="Yan W."/>
            <person name="Fan B."/>
            <person name="Jiang Y."/>
            <person name="Adhikari A."/>
            <person name="Zheng C.-J."/>
            <person name="Schuster L."/>
            <person name="Cowan T.M."/>
            <person name="Smanski M.J."/>
            <person name="Chevrette M.G."/>
            <person name="De Carvalho L.P.S."/>
            <person name="Shen B."/>
        </authorList>
    </citation>
    <scope>NUCLEOTIDE SEQUENCE [LARGE SCALE GENOMIC DNA]</scope>
    <source>
        <strain evidence="2 3">NPDC033039</strain>
    </source>
</reference>
<dbReference type="PANTHER" id="PTHR33797">
    <property type="entry name" value="ORGANIC HYDROPEROXIDE RESISTANCE PROTEIN-LIKE"/>
    <property type="match status" value="1"/>
</dbReference>
<dbReference type="PANTHER" id="PTHR33797:SF2">
    <property type="entry name" value="ORGANIC HYDROPEROXIDE RESISTANCE PROTEIN-LIKE"/>
    <property type="match status" value="1"/>
</dbReference>
<dbReference type="InterPro" id="IPR015946">
    <property type="entry name" value="KH_dom-like_a/b"/>
</dbReference>
<dbReference type="EMBL" id="JBEZVI010000030">
    <property type="protein sequence ID" value="MEU3713798.1"/>
    <property type="molecule type" value="Genomic_DNA"/>
</dbReference>
<accession>A0ABV2Z713</accession>
<dbReference type="Gene3D" id="3.30.300.20">
    <property type="match status" value="1"/>
</dbReference>
<dbReference type="SUPFAM" id="SSF82784">
    <property type="entry name" value="OsmC-like"/>
    <property type="match status" value="1"/>
</dbReference>
<dbReference type="InterPro" id="IPR019953">
    <property type="entry name" value="OHR"/>
</dbReference>